<comment type="caution">
    <text evidence="1">The sequence shown here is derived from an EMBL/GenBank/DDBJ whole genome shotgun (WGS) entry which is preliminary data.</text>
</comment>
<name>A0ABV4JVZ5_9BACT</name>
<sequence length="144" mass="16144">MRDPRSKFMNIGIKRCEGDKEHIGLGLFLATKWPSKHGPEGMVRVQQGETWVSRDNAKYDWFTPEAVGELVAREIRKAMGLPVPVPAPPDIAPNTPVCAWTYDGMMRTSTLGRPLMRYGQLKVKVVGVSYMLPIECIELLSAEE</sequence>
<protein>
    <submittedName>
        <fullName evidence="1">Uncharacterized protein</fullName>
    </submittedName>
</protein>
<proteinExistence type="predicted"/>
<gene>
    <name evidence="1" type="ORF">AB2Z07_11870</name>
</gene>
<dbReference type="EMBL" id="JBFSOO010000008">
    <property type="protein sequence ID" value="MEZ6854217.1"/>
    <property type="molecule type" value="Genomic_DNA"/>
</dbReference>
<keyword evidence="2" id="KW-1185">Reference proteome</keyword>
<organism evidence="1 2">
    <name type="scientific">Halodesulfovibrio aestuarii</name>
    <dbReference type="NCBI Taxonomy" id="126333"/>
    <lineage>
        <taxon>Bacteria</taxon>
        <taxon>Pseudomonadati</taxon>
        <taxon>Thermodesulfobacteriota</taxon>
        <taxon>Desulfovibrionia</taxon>
        <taxon>Desulfovibrionales</taxon>
        <taxon>Desulfovibrionaceae</taxon>
        <taxon>Halodesulfovibrio</taxon>
    </lineage>
</organism>
<accession>A0ABV4JVZ5</accession>
<dbReference type="RefSeq" id="WP_371150759.1">
    <property type="nucleotide sequence ID" value="NZ_JBFSOO010000008.1"/>
</dbReference>
<evidence type="ECO:0000313" key="1">
    <source>
        <dbReference type="EMBL" id="MEZ6854217.1"/>
    </source>
</evidence>
<reference evidence="1 2" key="1">
    <citation type="submission" date="2024-07" db="EMBL/GenBank/DDBJ databases">
        <title>Active virus-host system and metabolic interactions in a Lokiarchaeon culture.</title>
        <authorList>
            <person name="Ponce Toledo R.I."/>
            <person name="Rodrigues Oliveira T."/>
            <person name="Schleper C."/>
        </authorList>
    </citation>
    <scope>NUCLEOTIDE SEQUENCE [LARGE SCALE GENOMIC DNA]</scope>
    <source>
        <strain evidence="1 2">B35</strain>
    </source>
</reference>
<dbReference type="Proteomes" id="UP001568358">
    <property type="component" value="Unassembled WGS sequence"/>
</dbReference>
<evidence type="ECO:0000313" key="2">
    <source>
        <dbReference type="Proteomes" id="UP001568358"/>
    </source>
</evidence>